<dbReference type="KEGG" id="oac:Oscil6304_1495"/>
<reference evidence="2 3" key="1">
    <citation type="submission" date="2012-06" db="EMBL/GenBank/DDBJ databases">
        <title>Finished chromosome of genome of Oscillatoria acuminata PCC 6304.</title>
        <authorList>
            <consortium name="US DOE Joint Genome Institute"/>
            <person name="Gugger M."/>
            <person name="Coursin T."/>
            <person name="Rippka R."/>
            <person name="Tandeau De Marsac N."/>
            <person name="Huntemann M."/>
            <person name="Wei C.-L."/>
            <person name="Han J."/>
            <person name="Detter J.C."/>
            <person name="Han C."/>
            <person name="Tapia R."/>
            <person name="Davenport K."/>
            <person name="Daligault H."/>
            <person name="Erkkila T."/>
            <person name="Gu W."/>
            <person name="Munk A.C.C."/>
            <person name="Teshima H."/>
            <person name="Xu Y."/>
            <person name="Chain P."/>
            <person name="Chen A."/>
            <person name="Krypides N."/>
            <person name="Mavromatis K."/>
            <person name="Markowitz V."/>
            <person name="Szeto E."/>
            <person name="Ivanova N."/>
            <person name="Mikhailova N."/>
            <person name="Ovchinnikova G."/>
            <person name="Pagani I."/>
            <person name="Pati A."/>
            <person name="Goodwin L."/>
            <person name="Peters L."/>
            <person name="Pitluck S."/>
            <person name="Woyke T."/>
            <person name="Kerfeld C."/>
        </authorList>
    </citation>
    <scope>NUCLEOTIDE SEQUENCE [LARGE SCALE GENOMIC DNA]</scope>
    <source>
        <strain evidence="2 3">PCC 6304</strain>
    </source>
</reference>
<dbReference type="InParanoid" id="K9TF89"/>
<keyword evidence="3" id="KW-1185">Reference proteome</keyword>
<gene>
    <name evidence="2" type="ORF">Oscil6304_1495</name>
</gene>
<evidence type="ECO:0000313" key="2">
    <source>
        <dbReference type="EMBL" id="AFY81200.1"/>
    </source>
</evidence>
<proteinExistence type="predicted"/>
<organism evidence="2 3">
    <name type="scientific">Oscillatoria acuminata PCC 6304</name>
    <dbReference type="NCBI Taxonomy" id="56110"/>
    <lineage>
        <taxon>Bacteria</taxon>
        <taxon>Bacillati</taxon>
        <taxon>Cyanobacteriota</taxon>
        <taxon>Cyanophyceae</taxon>
        <taxon>Oscillatoriophycideae</taxon>
        <taxon>Oscillatoriales</taxon>
        <taxon>Oscillatoriaceae</taxon>
        <taxon>Oscillatoria</taxon>
    </lineage>
</organism>
<dbReference type="HOGENOM" id="CLU_1208813_0_0_3"/>
<keyword evidence="1" id="KW-0472">Membrane</keyword>
<dbReference type="STRING" id="56110.Oscil6304_1495"/>
<feature type="transmembrane region" description="Helical" evidence="1">
    <location>
        <begin position="39"/>
        <end position="57"/>
    </location>
</feature>
<name>K9TF89_9CYAN</name>
<evidence type="ECO:0000256" key="1">
    <source>
        <dbReference type="SAM" id="Phobius"/>
    </source>
</evidence>
<dbReference type="EMBL" id="CP003607">
    <property type="protein sequence ID" value="AFY81200.1"/>
    <property type="molecule type" value="Genomic_DNA"/>
</dbReference>
<evidence type="ECO:0000313" key="3">
    <source>
        <dbReference type="Proteomes" id="UP000010367"/>
    </source>
</evidence>
<dbReference type="Proteomes" id="UP000010367">
    <property type="component" value="Chromosome"/>
</dbReference>
<keyword evidence="1" id="KW-0812">Transmembrane</keyword>
<sequence>MTLKRNKNHLIPNPVISSRLSLLACVGRLRPYSPTLQGAGFYGLLSLLLLGLIPFWAKVGLTQTSAPALEAVEDLVPPDDREQPALELQQMPPEKPPLQFLTIPPEIDPAEFNITTNYTISQTGKTIPSLWWVNEQFGNRLVENWLAYPRNGENTGTVDVIVNRQTWSLLDYLQRYEFLNHFGQVARDYGYNIRVFTRQQRLLGTYTCTSEPVACNLWLDSQGLDSQAP</sequence>
<accession>K9TF89</accession>
<dbReference type="AlphaFoldDB" id="K9TF89"/>
<keyword evidence="1" id="KW-1133">Transmembrane helix</keyword>
<protein>
    <submittedName>
        <fullName evidence="2">Uncharacterized protein</fullName>
    </submittedName>
</protein>
<dbReference type="eggNOG" id="ENOG5032V94">
    <property type="taxonomic scope" value="Bacteria"/>
</dbReference>